<dbReference type="InterPro" id="IPR029063">
    <property type="entry name" value="SAM-dependent_MTases_sf"/>
</dbReference>
<dbReference type="CDD" id="cd02440">
    <property type="entry name" value="AdoMet_MTases"/>
    <property type="match status" value="1"/>
</dbReference>
<dbReference type="PANTHER" id="PTHR11061:SF30">
    <property type="entry name" value="TRNA (URACIL(54)-C(5))-METHYLTRANSFERASE"/>
    <property type="match status" value="1"/>
</dbReference>
<organism evidence="3 4">
    <name type="scientific">Mariniplasma anaerobium</name>
    <dbReference type="NCBI Taxonomy" id="2735436"/>
    <lineage>
        <taxon>Bacteria</taxon>
        <taxon>Bacillati</taxon>
        <taxon>Mycoplasmatota</taxon>
        <taxon>Mollicutes</taxon>
        <taxon>Acholeplasmatales</taxon>
        <taxon>Acholeplasmataceae</taxon>
        <taxon>Mariniplasma</taxon>
    </lineage>
</organism>
<keyword evidence="1" id="KW-0808">Transferase</keyword>
<dbReference type="Gene3D" id="2.40.50.140">
    <property type="entry name" value="Nucleic acid-binding proteins"/>
    <property type="match status" value="1"/>
</dbReference>
<dbReference type="PANTHER" id="PTHR11061">
    <property type="entry name" value="RNA M5U METHYLTRANSFERASE"/>
    <property type="match status" value="1"/>
</dbReference>
<dbReference type="KEGG" id="manr:MPAN_010860"/>
<dbReference type="SUPFAM" id="SSF53335">
    <property type="entry name" value="S-adenosyl-L-methionine-dependent methyltransferases"/>
    <property type="match status" value="1"/>
</dbReference>
<name>A0A7U9XVK6_9MOLU</name>
<feature type="binding site" evidence="1">
    <location>
        <position position="337"/>
    </location>
    <ligand>
        <name>S-adenosyl-L-methionine</name>
        <dbReference type="ChEBI" id="CHEBI:59789"/>
    </ligand>
</feature>
<dbReference type="AlphaFoldDB" id="A0A7U9XVK6"/>
<dbReference type="PROSITE" id="PS01230">
    <property type="entry name" value="TRMA_1"/>
    <property type="match status" value="1"/>
</dbReference>
<dbReference type="PROSITE" id="PS51687">
    <property type="entry name" value="SAM_MT_RNA_M5U"/>
    <property type="match status" value="1"/>
</dbReference>
<dbReference type="Gene3D" id="3.40.50.150">
    <property type="entry name" value="Vaccinia Virus protein VP39"/>
    <property type="match status" value="1"/>
</dbReference>
<feature type="active site" evidence="2">
    <location>
        <position position="410"/>
    </location>
</feature>
<dbReference type="Gene3D" id="2.40.50.1070">
    <property type="match status" value="1"/>
</dbReference>
<dbReference type="RefSeq" id="WP_176240125.1">
    <property type="nucleotide sequence ID" value="NZ_AP024412.1"/>
</dbReference>
<dbReference type="InterPro" id="IPR030390">
    <property type="entry name" value="MeTrfase_TrmA_AS"/>
</dbReference>
<proteinExistence type="inferred from homology"/>
<dbReference type="InterPro" id="IPR012340">
    <property type="entry name" value="NA-bd_OB-fold"/>
</dbReference>
<dbReference type="InterPro" id="IPR010280">
    <property type="entry name" value="U5_MeTrfase_fam"/>
</dbReference>
<dbReference type="InterPro" id="IPR002792">
    <property type="entry name" value="TRAM_dom"/>
</dbReference>
<evidence type="ECO:0000256" key="1">
    <source>
        <dbReference type="PROSITE-ProRule" id="PRU01024"/>
    </source>
</evidence>
<dbReference type="Pfam" id="PF01938">
    <property type="entry name" value="TRAM"/>
    <property type="match status" value="1"/>
</dbReference>
<dbReference type="Pfam" id="PF05958">
    <property type="entry name" value="tRNA_U5-meth_tr"/>
    <property type="match status" value="1"/>
</dbReference>
<keyword evidence="1 3" id="KW-0489">Methyltransferase</keyword>
<evidence type="ECO:0000256" key="2">
    <source>
        <dbReference type="PROSITE-ProRule" id="PRU10015"/>
    </source>
</evidence>
<dbReference type="NCBIfam" id="TIGR00479">
    <property type="entry name" value="rumA"/>
    <property type="match status" value="1"/>
</dbReference>
<keyword evidence="1" id="KW-0949">S-adenosyl-L-methionine</keyword>
<reference evidence="3" key="1">
    <citation type="submission" date="2021-01" db="EMBL/GenBank/DDBJ databases">
        <title>Draft genome sequence of Acholeplasmataceae bacterium strain Mahy22.</title>
        <authorList>
            <person name="Watanabe M."/>
            <person name="Kojima H."/>
            <person name="Fukui M."/>
        </authorList>
    </citation>
    <scope>NUCLEOTIDE SEQUENCE</scope>
    <source>
        <strain evidence="3">Mahy22</strain>
    </source>
</reference>
<dbReference type="Proteomes" id="UP000620133">
    <property type="component" value="Chromosome"/>
</dbReference>
<feature type="binding site" evidence="1">
    <location>
        <position position="287"/>
    </location>
    <ligand>
        <name>S-adenosyl-L-methionine</name>
        <dbReference type="ChEBI" id="CHEBI:59789"/>
    </ligand>
</feature>
<evidence type="ECO:0000313" key="4">
    <source>
        <dbReference type="Proteomes" id="UP000620133"/>
    </source>
</evidence>
<dbReference type="SUPFAM" id="SSF50249">
    <property type="entry name" value="Nucleic acid-binding proteins"/>
    <property type="match status" value="1"/>
</dbReference>
<dbReference type="PROSITE" id="PS50926">
    <property type="entry name" value="TRAM"/>
    <property type="match status" value="1"/>
</dbReference>
<keyword evidence="4" id="KW-1185">Reference proteome</keyword>
<accession>A0A7U9XVK6</accession>
<comment type="similarity">
    <text evidence="1">Belongs to the class I-like SAM-binding methyltransferase superfamily. RNA M5U methyltransferase family.</text>
</comment>
<feature type="binding site" evidence="1">
    <location>
        <position position="383"/>
    </location>
    <ligand>
        <name>S-adenosyl-L-methionine</name>
        <dbReference type="ChEBI" id="CHEBI:59789"/>
    </ligand>
</feature>
<sequence length="459" mass="52410">MNTFIKENEVIQIEIRKTGINGEGIGYYKKLAIFVDYALPNETVDVMITRVYDNRAMAKLVKIHKKSEFRATPFCPVYEQCGGCQFQHITYEQSLIEKREMILSSFDRYISFKVPRELVKDTIGADDPKNYRNKASLPVQSKKRNEIGMYQANSHKFIAIDACPVQDKNINRILKTILDLMNTYKVDGFDPKFNKGYIKSLVVRVSEDTKEAQVSFILFNDSKFLDRMVKKLIEVEPMIKSVFKVLSKPNKKNPFFSDAPIKLYGKDTIQAKLDGYTFDLKPDAFFQLNTPQAHKFYLKMKELARLKKSEVAIDAYAGVAPVSHYIAKDCKHVYAIELDESSCISAKKSLNENGIDNVTVLHSDFNRALSGLKEKEIDVMFFDPPRTGLGTETIKLILESKPKRIIYGSCNPSTLAKDLNVLLDHYFLEETSPLDMFPYTSLVESVSLLTLKPVENTIN</sequence>
<dbReference type="GO" id="GO:0070041">
    <property type="term" value="F:rRNA (uridine-C5-)-methyltransferase activity"/>
    <property type="evidence" value="ECO:0007669"/>
    <property type="project" value="TreeGrafter"/>
</dbReference>
<feature type="binding site" evidence="1">
    <location>
        <position position="316"/>
    </location>
    <ligand>
        <name>S-adenosyl-L-methionine</name>
        <dbReference type="ChEBI" id="CHEBI:59789"/>
    </ligand>
</feature>
<gene>
    <name evidence="3" type="primary">yfjO</name>
    <name evidence="3" type="ORF">MPAN_010860</name>
</gene>
<evidence type="ECO:0000313" key="3">
    <source>
        <dbReference type="EMBL" id="BCR36193.1"/>
    </source>
</evidence>
<dbReference type="GO" id="GO:0070475">
    <property type="term" value="P:rRNA base methylation"/>
    <property type="evidence" value="ECO:0007669"/>
    <property type="project" value="TreeGrafter"/>
</dbReference>
<dbReference type="EMBL" id="AP024412">
    <property type="protein sequence ID" value="BCR36193.1"/>
    <property type="molecule type" value="Genomic_DNA"/>
</dbReference>
<protein>
    <submittedName>
        <fullName evidence="3">Putative RNA methyltransferase YfjO</fullName>
    </submittedName>
</protein>
<dbReference type="FunFam" id="2.40.50.140:FF:000097">
    <property type="entry name" value="23S rRNA (uracil(1939)-C(5))-methyltransferase RlmD"/>
    <property type="match status" value="1"/>
</dbReference>
<feature type="active site" description="Nucleophile" evidence="1">
    <location>
        <position position="410"/>
    </location>
</feature>